<comment type="caution">
    <text evidence="2">The sequence shown here is derived from an EMBL/GenBank/DDBJ whole genome shotgun (WGS) entry which is preliminary data.</text>
</comment>
<evidence type="ECO:0000256" key="1">
    <source>
        <dbReference type="SAM" id="Phobius"/>
    </source>
</evidence>
<proteinExistence type="predicted"/>
<keyword evidence="3" id="KW-1185">Reference proteome</keyword>
<feature type="transmembrane region" description="Helical" evidence="1">
    <location>
        <begin position="12"/>
        <end position="29"/>
    </location>
</feature>
<evidence type="ECO:0000313" key="2">
    <source>
        <dbReference type="EMBL" id="MBS9524641.1"/>
    </source>
</evidence>
<sequence>MKQYLQHIVQKFPLELLFWITALIVIWYLEPAGAAHFSLCPLDQLGASWCPGCGLGRAMNLLMHGDWLASFSMHPLAGFAFVVILLRIVKLIKNFKNYHYYG</sequence>
<dbReference type="AlphaFoldDB" id="A0AAP2CH80"/>
<evidence type="ECO:0000313" key="3">
    <source>
        <dbReference type="Proteomes" id="UP001319104"/>
    </source>
</evidence>
<dbReference type="Proteomes" id="UP001319104">
    <property type="component" value="Unassembled WGS sequence"/>
</dbReference>
<dbReference type="EMBL" id="JAHCMY010000005">
    <property type="protein sequence ID" value="MBS9524641.1"/>
    <property type="molecule type" value="Genomic_DNA"/>
</dbReference>
<reference evidence="2 3" key="1">
    <citation type="submission" date="2021-05" db="EMBL/GenBank/DDBJ databases">
        <authorList>
            <person name="Zhang Z.D."/>
            <person name="Osman G."/>
        </authorList>
    </citation>
    <scope>NUCLEOTIDE SEQUENCE [LARGE SCALE GENOMIC DNA]</scope>
    <source>
        <strain evidence="2 3">KCTC 32217</strain>
    </source>
</reference>
<dbReference type="RefSeq" id="WP_213945487.1">
    <property type="nucleotide sequence ID" value="NZ_JAHCMY010000005.1"/>
</dbReference>
<dbReference type="Pfam" id="PF10825">
    <property type="entry name" value="DUF2752"/>
    <property type="match status" value="1"/>
</dbReference>
<feature type="transmembrane region" description="Helical" evidence="1">
    <location>
        <begin position="67"/>
        <end position="89"/>
    </location>
</feature>
<name>A0AAP2CH80_9BACT</name>
<protein>
    <submittedName>
        <fullName evidence="2">DUF2752 domain-containing protein</fullName>
    </submittedName>
</protein>
<keyword evidence="1" id="KW-0812">Transmembrane</keyword>
<keyword evidence="1" id="KW-1133">Transmembrane helix</keyword>
<organism evidence="2 3">
    <name type="scientific">Litoribacter ruber</name>
    <dbReference type="NCBI Taxonomy" id="702568"/>
    <lineage>
        <taxon>Bacteria</taxon>
        <taxon>Pseudomonadati</taxon>
        <taxon>Bacteroidota</taxon>
        <taxon>Cytophagia</taxon>
        <taxon>Cytophagales</taxon>
        <taxon>Cyclobacteriaceae</taxon>
        <taxon>Litoribacter</taxon>
    </lineage>
</organism>
<accession>A0AAP2CH80</accession>
<keyword evidence="1" id="KW-0472">Membrane</keyword>
<dbReference type="InterPro" id="IPR021215">
    <property type="entry name" value="DUF2752"/>
</dbReference>
<gene>
    <name evidence="2" type="ORF">KI659_11525</name>
</gene>